<name>A0A937FG43_9CLOT</name>
<dbReference type="Pfam" id="PF01725">
    <property type="entry name" value="Ham1p_like"/>
    <property type="match status" value="1"/>
</dbReference>
<keyword evidence="5 10" id="KW-0378">Hydrolase</keyword>
<evidence type="ECO:0000313" key="12">
    <source>
        <dbReference type="EMBL" id="MBL4933335.1"/>
    </source>
</evidence>
<evidence type="ECO:0000256" key="9">
    <source>
        <dbReference type="ARBA" id="ARBA00052017"/>
    </source>
</evidence>
<dbReference type="InterPro" id="IPR029001">
    <property type="entry name" value="ITPase-like_fam"/>
</dbReference>
<evidence type="ECO:0000256" key="1">
    <source>
        <dbReference type="ARBA" id="ARBA00008023"/>
    </source>
</evidence>
<evidence type="ECO:0000313" key="13">
    <source>
        <dbReference type="Proteomes" id="UP000623681"/>
    </source>
</evidence>
<dbReference type="InterPro" id="IPR020922">
    <property type="entry name" value="dITP/XTP_pyrophosphatase"/>
</dbReference>
<keyword evidence="13" id="KW-1185">Reference proteome</keyword>
<dbReference type="GO" id="GO:0046872">
    <property type="term" value="F:metal ion binding"/>
    <property type="evidence" value="ECO:0007669"/>
    <property type="project" value="UniProtKB-KW"/>
</dbReference>
<dbReference type="CDD" id="cd00515">
    <property type="entry name" value="HAM1"/>
    <property type="match status" value="1"/>
</dbReference>
<dbReference type="PANTHER" id="PTHR11067:SF9">
    <property type="entry name" value="INOSINE TRIPHOSPHATE PYROPHOSPHATASE"/>
    <property type="match status" value="1"/>
</dbReference>
<dbReference type="RefSeq" id="WP_202768777.1">
    <property type="nucleotide sequence ID" value="NZ_JAESWA010000024.1"/>
</dbReference>
<feature type="binding site" evidence="10">
    <location>
        <position position="182"/>
    </location>
    <ligand>
        <name>substrate</name>
    </ligand>
</feature>
<dbReference type="GO" id="GO:0009117">
    <property type="term" value="P:nucleotide metabolic process"/>
    <property type="evidence" value="ECO:0007669"/>
    <property type="project" value="UniProtKB-KW"/>
</dbReference>
<feature type="binding site" evidence="10">
    <location>
        <position position="41"/>
    </location>
    <ligand>
        <name>Mg(2+)</name>
        <dbReference type="ChEBI" id="CHEBI:18420"/>
    </ligand>
</feature>
<feature type="binding site" evidence="10">
    <location>
        <begin position="8"/>
        <end position="13"/>
    </location>
    <ligand>
        <name>substrate</name>
    </ligand>
</feature>
<dbReference type="InterPro" id="IPR002637">
    <property type="entry name" value="RdgB/HAM1"/>
</dbReference>
<feature type="binding site" evidence="10">
    <location>
        <begin position="159"/>
        <end position="162"/>
    </location>
    <ligand>
        <name>substrate</name>
    </ligand>
</feature>
<feature type="binding site" evidence="10">
    <location>
        <position position="76"/>
    </location>
    <ligand>
        <name>Mg(2+)</name>
        <dbReference type="ChEBI" id="CHEBI:18420"/>
    </ligand>
</feature>
<evidence type="ECO:0000256" key="8">
    <source>
        <dbReference type="ARBA" id="ARBA00051875"/>
    </source>
</evidence>
<keyword evidence="6 10" id="KW-0460">Magnesium</keyword>
<protein>
    <recommendedName>
        <fullName evidence="10">dITP/XTP pyrophosphatase</fullName>
        <ecNumber evidence="10">3.6.1.66</ecNumber>
    </recommendedName>
    <alternativeName>
        <fullName evidence="10">Non-canonical purine NTP pyrophosphatase</fullName>
    </alternativeName>
    <alternativeName>
        <fullName evidence="10">Non-standard purine NTP pyrophosphatase</fullName>
    </alternativeName>
    <alternativeName>
        <fullName evidence="10">Nucleoside-triphosphate diphosphatase</fullName>
    </alternativeName>
    <alternativeName>
        <fullName evidence="10">Nucleoside-triphosphate pyrophosphatase</fullName>
        <shortName evidence="10">NTPase</shortName>
    </alternativeName>
</protein>
<keyword evidence="3 10" id="KW-0479">Metal-binding</keyword>
<dbReference type="GO" id="GO:0000166">
    <property type="term" value="F:nucleotide binding"/>
    <property type="evidence" value="ECO:0007669"/>
    <property type="project" value="UniProtKB-KW"/>
</dbReference>
<comment type="catalytic activity">
    <reaction evidence="10">
        <text>ITP + H2O = IMP + diphosphate + H(+)</text>
        <dbReference type="Rhea" id="RHEA:29399"/>
        <dbReference type="ChEBI" id="CHEBI:15377"/>
        <dbReference type="ChEBI" id="CHEBI:15378"/>
        <dbReference type="ChEBI" id="CHEBI:33019"/>
        <dbReference type="ChEBI" id="CHEBI:58053"/>
        <dbReference type="ChEBI" id="CHEBI:61402"/>
        <dbReference type="EC" id="3.6.1.66"/>
    </reaction>
</comment>
<comment type="caution">
    <text evidence="12">The sequence shown here is derived from an EMBL/GenBank/DDBJ whole genome shotgun (WGS) entry which is preliminary data.</text>
</comment>
<reference evidence="12" key="1">
    <citation type="submission" date="2021-01" db="EMBL/GenBank/DDBJ databases">
        <title>Genome public.</title>
        <authorList>
            <person name="Liu C."/>
            <person name="Sun Q."/>
        </authorList>
    </citation>
    <scope>NUCLEOTIDE SEQUENCE</scope>
    <source>
        <strain evidence="12">YIM B02565</strain>
    </source>
</reference>
<keyword evidence="4 10" id="KW-0547">Nucleotide-binding</keyword>
<accession>A0A937FG43</accession>
<feature type="active site" description="Proton acceptor" evidence="10">
    <location>
        <position position="76"/>
    </location>
</feature>
<dbReference type="GO" id="GO:0005829">
    <property type="term" value="C:cytosol"/>
    <property type="evidence" value="ECO:0007669"/>
    <property type="project" value="TreeGrafter"/>
</dbReference>
<dbReference type="HAMAP" id="MF_01405">
    <property type="entry name" value="Non_canon_purine_NTPase"/>
    <property type="match status" value="1"/>
</dbReference>
<evidence type="ECO:0000256" key="5">
    <source>
        <dbReference type="ARBA" id="ARBA00022801"/>
    </source>
</evidence>
<evidence type="ECO:0000256" key="6">
    <source>
        <dbReference type="ARBA" id="ARBA00022842"/>
    </source>
</evidence>
<dbReference type="PANTHER" id="PTHR11067">
    <property type="entry name" value="INOSINE TRIPHOSPHATE PYROPHOSPHATASE/HAM1 PROTEIN"/>
    <property type="match status" value="1"/>
</dbReference>
<comment type="function">
    <text evidence="10">Pyrophosphatase that catalyzes the hydrolysis of nucleoside triphosphates to their monophosphate derivatives, with a high preference for the non-canonical purine nucleotides XTP (xanthosine triphosphate), dITP (deoxyinosine triphosphate) and ITP. Seems to function as a house-cleaning enzyme that removes non-canonical purine nucleotides from the nucleotide pool, thus preventing their incorporation into DNA/RNA and avoiding chromosomal lesions.</text>
</comment>
<keyword evidence="7 10" id="KW-0546">Nucleotide metabolism</keyword>
<comment type="similarity">
    <text evidence="1 10 11">Belongs to the HAM1 NTPase family.</text>
</comment>
<evidence type="ECO:0000256" key="10">
    <source>
        <dbReference type="HAMAP-Rule" id="MF_01405"/>
    </source>
</evidence>
<dbReference type="Gene3D" id="3.90.950.10">
    <property type="match status" value="1"/>
</dbReference>
<dbReference type="NCBIfam" id="TIGR00042">
    <property type="entry name" value="RdgB/HAM1 family non-canonical purine NTP pyrophosphatase"/>
    <property type="match status" value="1"/>
</dbReference>
<organism evidence="12 13">
    <name type="scientific">Clostridium paridis</name>
    <dbReference type="NCBI Taxonomy" id="2803863"/>
    <lineage>
        <taxon>Bacteria</taxon>
        <taxon>Bacillati</taxon>
        <taxon>Bacillota</taxon>
        <taxon>Clostridia</taxon>
        <taxon>Eubacteriales</taxon>
        <taxon>Clostridiaceae</taxon>
        <taxon>Clostridium</taxon>
    </lineage>
</organism>
<dbReference type="GO" id="GO:0017111">
    <property type="term" value="F:ribonucleoside triphosphate phosphatase activity"/>
    <property type="evidence" value="ECO:0007669"/>
    <property type="project" value="InterPro"/>
</dbReference>
<evidence type="ECO:0000256" key="11">
    <source>
        <dbReference type="RuleBase" id="RU003781"/>
    </source>
</evidence>
<comment type="catalytic activity">
    <reaction evidence="8 10">
        <text>dITP + H2O = dIMP + diphosphate + H(+)</text>
        <dbReference type="Rhea" id="RHEA:28342"/>
        <dbReference type="ChEBI" id="CHEBI:15377"/>
        <dbReference type="ChEBI" id="CHEBI:15378"/>
        <dbReference type="ChEBI" id="CHEBI:33019"/>
        <dbReference type="ChEBI" id="CHEBI:61194"/>
        <dbReference type="ChEBI" id="CHEBI:61382"/>
        <dbReference type="EC" id="3.6.1.66"/>
    </reaction>
</comment>
<comment type="subunit">
    <text evidence="2 10">Homodimer.</text>
</comment>
<dbReference type="FunFam" id="3.90.950.10:FF:000001">
    <property type="entry name" value="dITP/XTP pyrophosphatase"/>
    <property type="match status" value="1"/>
</dbReference>
<evidence type="ECO:0000256" key="4">
    <source>
        <dbReference type="ARBA" id="ARBA00022741"/>
    </source>
</evidence>
<feature type="binding site" evidence="10">
    <location>
        <begin position="187"/>
        <end position="188"/>
    </location>
    <ligand>
        <name>substrate</name>
    </ligand>
</feature>
<comment type="cofactor">
    <cofactor evidence="10">
        <name>Mg(2+)</name>
        <dbReference type="ChEBI" id="CHEBI:18420"/>
    </cofactor>
    <text evidence="10">Binds 1 Mg(2+) ion per subunit.</text>
</comment>
<evidence type="ECO:0000256" key="7">
    <source>
        <dbReference type="ARBA" id="ARBA00023080"/>
    </source>
</evidence>
<dbReference type="NCBIfam" id="NF011397">
    <property type="entry name" value="PRK14822.1"/>
    <property type="match status" value="1"/>
</dbReference>
<dbReference type="SUPFAM" id="SSF52972">
    <property type="entry name" value="ITPase-like"/>
    <property type="match status" value="1"/>
</dbReference>
<dbReference type="EMBL" id="JAESWA010000024">
    <property type="protein sequence ID" value="MBL4933335.1"/>
    <property type="molecule type" value="Genomic_DNA"/>
</dbReference>
<gene>
    <name evidence="12" type="ORF">JK634_16190</name>
</gene>
<feature type="binding site" evidence="10">
    <location>
        <position position="77"/>
    </location>
    <ligand>
        <name>substrate</name>
    </ligand>
</feature>
<evidence type="ECO:0000256" key="3">
    <source>
        <dbReference type="ARBA" id="ARBA00022723"/>
    </source>
</evidence>
<evidence type="ECO:0000256" key="2">
    <source>
        <dbReference type="ARBA" id="ARBA00011738"/>
    </source>
</evidence>
<dbReference type="GO" id="GO:0036220">
    <property type="term" value="F:ITP diphosphatase activity"/>
    <property type="evidence" value="ECO:0007669"/>
    <property type="project" value="UniProtKB-UniRule"/>
</dbReference>
<dbReference type="GO" id="GO:0036222">
    <property type="term" value="F:XTP diphosphatase activity"/>
    <property type="evidence" value="ECO:0007669"/>
    <property type="project" value="UniProtKB-UniRule"/>
</dbReference>
<dbReference type="AlphaFoldDB" id="A0A937FG43"/>
<sequence length="203" mass="22476">MKKLVLATNNKNKVKEIKEILSVFNLNIVTLKDLNIDVDVEENGTSFDENALIKASAIADILISKGYNDFIVLSDDSGLEVDYLGGEPGIYSARYAGNHGDDEANNIKLLDKLKNVPKEKRKAKFICSIAMINNLGGNKVVKGEVQGIILDEPLGSSGFGYDPLFYYEPFNKTFAQLSPEEKNKVSHRAKALIKLKEEMTSFV</sequence>
<dbReference type="Proteomes" id="UP000623681">
    <property type="component" value="Unassembled WGS sequence"/>
</dbReference>
<dbReference type="EC" id="3.6.1.66" evidence="10"/>
<dbReference type="GO" id="GO:0035870">
    <property type="term" value="F:dITP diphosphatase activity"/>
    <property type="evidence" value="ECO:0007669"/>
    <property type="project" value="UniProtKB-UniRule"/>
</dbReference>
<proteinExistence type="inferred from homology"/>
<comment type="catalytic activity">
    <reaction evidence="9 10">
        <text>XTP + H2O = XMP + diphosphate + H(+)</text>
        <dbReference type="Rhea" id="RHEA:28610"/>
        <dbReference type="ChEBI" id="CHEBI:15377"/>
        <dbReference type="ChEBI" id="CHEBI:15378"/>
        <dbReference type="ChEBI" id="CHEBI:33019"/>
        <dbReference type="ChEBI" id="CHEBI:57464"/>
        <dbReference type="ChEBI" id="CHEBI:61314"/>
        <dbReference type="EC" id="3.6.1.66"/>
    </reaction>
</comment>
<dbReference type="GO" id="GO:0009146">
    <property type="term" value="P:purine nucleoside triphosphate catabolic process"/>
    <property type="evidence" value="ECO:0007669"/>
    <property type="project" value="UniProtKB-UniRule"/>
</dbReference>